<dbReference type="GO" id="GO:0005886">
    <property type="term" value="C:plasma membrane"/>
    <property type="evidence" value="ECO:0007669"/>
    <property type="project" value="TreeGrafter"/>
</dbReference>
<proteinExistence type="inferred from homology"/>
<dbReference type="GO" id="GO:0004144">
    <property type="term" value="F:diacylglycerol O-acyltransferase activity"/>
    <property type="evidence" value="ECO:0007669"/>
    <property type="project" value="UniProtKB-EC"/>
</dbReference>
<evidence type="ECO:0000313" key="11">
    <source>
        <dbReference type="EMBL" id="SPR01806.1"/>
    </source>
</evidence>
<dbReference type="UniPathway" id="UPA00282"/>
<keyword evidence="3" id="KW-0808">Transferase</keyword>
<gene>
    <name evidence="11" type="ORF">PLBR_LOCUS9021</name>
</gene>
<name>A0A3P3YNK5_PLABS</name>
<evidence type="ECO:0000256" key="7">
    <source>
        <dbReference type="ARBA" id="ARBA00048109"/>
    </source>
</evidence>
<reference evidence="11 12" key="1">
    <citation type="submission" date="2018-03" db="EMBL/GenBank/DDBJ databases">
        <authorList>
            <person name="Fogelqvist J."/>
        </authorList>
    </citation>
    <scope>NUCLEOTIDE SEQUENCE [LARGE SCALE GENOMIC DNA]</scope>
</reference>
<comment type="similarity">
    <text evidence="5">In the N-terminal section; belongs to the long-chain O-acyltransferase family.</text>
</comment>
<accession>A0A3P3YNK5</accession>
<evidence type="ECO:0000256" key="2">
    <source>
        <dbReference type="ARBA" id="ARBA00005189"/>
    </source>
</evidence>
<dbReference type="AlphaFoldDB" id="A0A3P3YNK5"/>
<feature type="domain" description="O-acyltransferase WSD1-like N-terminal" evidence="9">
    <location>
        <begin position="112"/>
        <end position="250"/>
    </location>
</feature>
<evidence type="ECO:0000256" key="6">
    <source>
        <dbReference type="ARBA" id="ARBA00047604"/>
    </source>
</evidence>
<keyword evidence="4" id="KW-0012">Acyltransferase</keyword>
<dbReference type="Pfam" id="PF03007">
    <property type="entry name" value="WS_DGAT_cat"/>
    <property type="match status" value="1"/>
</dbReference>
<evidence type="ECO:0000256" key="1">
    <source>
        <dbReference type="ARBA" id="ARBA00004771"/>
    </source>
</evidence>
<comment type="catalytic activity">
    <reaction evidence="7">
        <text>an acyl-CoA + a 1,2-diacyl-sn-glycerol = a triacyl-sn-glycerol + CoA</text>
        <dbReference type="Rhea" id="RHEA:10868"/>
        <dbReference type="ChEBI" id="CHEBI:17815"/>
        <dbReference type="ChEBI" id="CHEBI:57287"/>
        <dbReference type="ChEBI" id="CHEBI:58342"/>
        <dbReference type="ChEBI" id="CHEBI:64615"/>
        <dbReference type="EC" id="2.3.1.20"/>
    </reaction>
</comment>
<dbReference type="SUPFAM" id="SSF52777">
    <property type="entry name" value="CoA-dependent acyltransferases"/>
    <property type="match status" value="1"/>
</dbReference>
<dbReference type="InterPro" id="IPR045034">
    <property type="entry name" value="O-acyltransferase_WSD1-like"/>
</dbReference>
<keyword evidence="8" id="KW-1133">Transmembrane helix</keyword>
<evidence type="ECO:0000256" key="5">
    <source>
        <dbReference type="ARBA" id="ARBA00024360"/>
    </source>
</evidence>
<keyword evidence="8" id="KW-0812">Transmembrane</keyword>
<dbReference type="Proteomes" id="UP000290189">
    <property type="component" value="Unassembled WGS sequence"/>
</dbReference>
<evidence type="ECO:0000259" key="9">
    <source>
        <dbReference type="Pfam" id="PF03007"/>
    </source>
</evidence>
<dbReference type="EMBL" id="OVEO01000019">
    <property type="protein sequence ID" value="SPR01806.1"/>
    <property type="molecule type" value="Genomic_DNA"/>
</dbReference>
<evidence type="ECO:0000256" key="8">
    <source>
        <dbReference type="SAM" id="Phobius"/>
    </source>
</evidence>
<keyword evidence="11" id="KW-0496">Mitochondrion</keyword>
<feature type="domain" description="O-acyltransferase WSD1 C-terminal" evidence="10">
    <location>
        <begin position="326"/>
        <end position="465"/>
    </location>
</feature>
<feature type="transmembrane region" description="Helical" evidence="8">
    <location>
        <begin position="20"/>
        <end position="37"/>
    </location>
</feature>
<comment type="pathway">
    <text evidence="2">Lipid metabolism.</text>
</comment>
<dbReference type="GO" id="GO:0047196">
    <property type="term" value="F:long-chain-alcohol O-fatty-acyltransferase activity"/>
    <property type="evidence" value="ECO:0007669"/>
    <property type="project" value="UniProtKB-EC"/>
</dbReference>
<dbReference type="InterPro" id="IPR023213">
    <property type="entry name" value="CAT-like_dom_sf"/>
</dbReference>
<dbReference type="GO" id="GO:0019432">
    <property type="term" value="P:triglyceride biosynthetic process"/>
    <property type="evidence" value="ECO:0007669"/>
    <property type="project" value="UniProtKB-UniPathway"/>
</dbReference>
<geneLocation type="mitochondrion" evidence="11"/>
<dbReference type="InterPro" id="IPR004255">
    <property type="entry name" value="O-acyltransferase_WSD1_N"/>
</dbReference>
<evidence type="ECO:0000256" key="4">
    <source>
        <dbReference type="ARBA" id="ARBA00023315"/>
    </source>
</evidence>
<evidence type="ECO:0000313" key="12">
    <source>
        <dbReference type="Proteomes" id="UP000290189"/>
    </source>
</evidence>
<comment type="pathway">
    <text evidence="1">Glycerolipid metabolism; triacylglycerol biosynthesis.</text>
</comment>
<dbReference type="InterPro" id="IPR009721">
    <property type="entry name" value="O-acyltransferase_WSD1_C"/>
</dbReference>
<protein>
    <submittedName>
        <fullName evidence="11">Uncharacterized protein</fullName>
    </submittedName>
</protein>
<dbReference type="Pfam" id="PF06974">
    <property type="entry name" value="WS_DGAT_C"/>
    <property type="match status" value="1"/>
</dbReference>
<evidence type="ECO:0000259" key="10">
    <source>
        <dbReference type="Pfam" id="PF06974"/>
    </source>
</evidence>
<dbReference type="Gene3D" id="3.30.559.10">
    <property type="entry name" value="Chloramphenicol acetyltransferase-like domain"/>
    <property type="match status" value="1"/>
</dbReference>
<keyword evidence="8" id="KW-0472">Membrane</keyword>
<sequence length="478" mass="52869">MADRTTIRAWIKQQRRWARPSFVASLLLGLLLVRYLRQRRRRRLSLMSEMLRLGMFGTWDATVVIQGLLRFETLPHPSRVADVIRQRIVPCDQFRRFVSRPCADGGLEPVTFNIGDHVESLTVQDDAELARFVEQQASVALDACRPLWRLFCITNRSGQHAILARVHHLVGDGLSLMHLFAALLTDADGRPIEFRSAKSTSPAPSSIRLSIPAVFSVLVASLRRDTATIVNTRARDLDRQRRGHRRPRLEWSPAKVVAMSPRLSLAFVKTIKAAAGPGVTVNDVLASALSGAVARYLREFDQGASAGRIRAMIPVATPRPVDQDLGNLFCLVSTELTVDESDPVERLRRMHARLARMKATNEAVVTNALQAMLSSVLPVRAQTAACAALVDAHSMFFTNVPGPQFPVYLDGCRMTAMHIPIANSRPQVSIVSYDGAYSVCVAAEPDMIAQPATFIARFTDELRDLGRSLNIEGDPILA</sequence>
<comment type="catalytic activity">
    <reaction evidence="6">
        <text>a long chain fatty alcohol + a fatty acyl-CoA = a long-chain alcohol wax ester + CoA</text>
        <dbReference type="Rhea" id="RHEA:38443"/>
        <dbReference type="ChEBI" id="CHEBI:17135"/>
        <dbReference type="ChEBI" id="CHEBI:57287"/>
        <dbReference type="ChEBI" id="CHEBI:77636"/>
        <dbReference type="ChEBI" id="CHEBI:235323"/>
        <dbReference type="EC" id="2.3.1.75"/>
    </reaction>
</comment>
<dbReference type="PANTHER" id="PTHR31650">
    <property type="entry name" value="O-ACYLTRANSFERASE (WSD1-LIKE) FAMILY PROTEIN"/>
    <property type="match status" value="1"/>
</dbReference>
<dbReference type="PANTHER" id="PTHR31650:SF1">
    <property type="entry name" value="WAX ESTER SYNTHASE_DIACYLGLYCEROL ACYLTRANSFERASE 4-RELATED"/>
    <property type="match status" value="1"/>
</dbReference>
<evidence type="ECO:0000256" key="3">
    <source>
        <dbReference type="ARBA" id="ARBA00022679"/>
    </source>
</evidence>
<organism evidence="11 12">
    <name type="scientific">Plasmodiophora brassicae</name>
    <name type="common">Clubroot disease agent</name>
    <dbReference type="NCBI Taxonomy" id="37360"/>
    <lineage>
        <taxon>Eukaryota</taxon>
        <taxon>Sar</taxon>
        <taxon>Rhizaria</taxon>
        <taxon>Endomyxa</taxon>
        <taxon>Phytomyxea</taxon>
        <taxon>Plasmodiophorida</taxon>
        <taxon>Plasmodiophoridae</taxon>
        <taxon>Plasmodiophora</taxon>
    </lineage>
</organism>